<proteinExistence type="predicted"/>
<dbReference type="OrthoDB" id="1684419at2"/>
<gene>
    <name evidence="1" type="ORF">CLORY_08460</name>
</gene>
<organism evidence="1 2">
    <name type="scientific">Clostridium oryzae</name>
    <dbReference type="NCBI Taxonomy" id="1450648"/>
    <lineage>
        <taxon>Bacteria</taxon>
        <taxon>Bacillati</taxon>
        <taxon>Bacillota</taxon>
        <taxon>Clostridia</taxon>
        <taxon>Eubacteriales</taxon>
        <taxon>Clostridiaceae</taxon>
        <taxon>Clostridium</taxon>
    </lineage>
</organism>
<evidence type="ECO:0008006" key="3">
    <source>
        <dbReference type="Google" id="ProtNLM"/>
    </source>
</evidence>
<protein>
    <recommendedName>
        <fullName evidence="3">DUF1450 domain-containing protein</fullName>
    </recommendedName>
</protein>
<dbReference type="Proteomes" id="UP000190080">
    <property type="component" value="Unassembled WGS sequence"/>
</dbReference>
<dbReference type="STRING" id="1450648.CLORY_08460"/>
<dbReference type="InterPro" id="IPR009910">
    <property type="entry name" value="DUF1450"/>
</dbReference>
<comment type="caution">
    <text evidence="1">The sequence shown here is derived from an EMBL/GenBank/DDBJ whole genome shotgun (WGS) entry which is preliminary data.</text>
</comment>
<accession>A0A1V4IW14</accession>
<name>A0A1V4IW14_9CLOT</name>
<dbReference type="EMBL" id="MZGV01000006">
    <property type="protein sequence ID" value="OPJ63974.1"/>
    <property type="molecule type" value="Genomic_DNA"/>
</dbReference>
<dbReference type="RefSeq" id="WP_079422283.1">
    <property type="nucleotide sequence ID" value="NZ_MZGV01000006.1"/>
</dbReference>
<evidence type="ECO:0000313" key="1">
    <source>
        <dbReference type="EMBL" id="OPJ63974.1"/>
    </source>
</evidence>
<evidence type="ECO:0000313" key="2">
    <source>
        <dbReference type="Proteomes" id="UP000190080"/>
    </source>
</evidence>
<reference evidence="1 2" key="1">
    <citation type="submission" date="2017-03" db="EMBL/GenBank/DDBJ databases">
        <title>Genome sequence of Clostridium oryzae DSM 28571.</title>
        <authorList>
            <person name="Poehlein A."/>
            <person name="Daniel R."/>
        </authorList>
    </citation>
    <scope>NUCLEOTIDE SEQUENCE [LARGE SCALE GENOMIC DNA]</scope>
    <source>
        <strain evidence="1 2">DSM 28571</strain>
    </source>
</reference>
<keyword evidence="2" id="KW-1185">Reference proteome</keyword>
<dbReference type="AlphaFoldDB" id="A0A1V4IW14"/>
<dbReference type="Pfam" id="PF07293">
    <property type="entry name" value="DUF1450"/>
    <property type="match status" value="1"/>
</dbReference>
<sequence length="73" mass="8378">MTDIKFCENNFSFGTDEVMRKLKESHRNIEVSADSCLGYCGDCEQGPFALVNDEMIQADTEEELFDMIENMLE</sequence>